<reference evidence="2" key="1">
    <citation type="submission" date="2021-01" db="EMBL/GenBank/DDBJ databases">
        <authorList>
            <person name="Zhong Y.L."/>
        </authorList>
    </citation>
    <scope>NUCLEOTIDE SEQUENCE</scope>
    <source>
        <strain evidence="2">KCTC 23302</strain>
    </source>
</reference>
<evidence type="ECO:0008006" key="4">
    <source>
        <dbReference type="Google" id="ProtNLM"/>
    </source>
</evidence>
<evidence type="ECO:0000313" key="2">
    <source>
        <dbReference type="EMBL" id="MBL0683897.1"/>
    </source>
</evidence>
<evidence type="ECO:0000313" key="3">
    <source>
        <dbReference type="Proteomes" id="UP000651057"/>
    </source>
</evidence>
<gene>
    <name evidence="2" type="ORF">JJQ60_10240</name>
</gene>
<dbReference type="EMBL" id="JAERQJ010000003">
    <property type="protein sequence ID" value="MBL0683897.1"/>
    <property type="molecule type" value="Genomic_DNA"/>
</dbReference>
<evidence type="ECO:0000256" key="1">
    <source>
        <dbReference type="SAM" id="SignalP"/>
    </source>
</evidence>
<feature type="signal peptide" evidence="1">
    <location>
        <begin position="1"/>
        <end position="27"/>
    </location>
</feature>
<dbReference type="RefSeq" id="WP_201919317.1">
    <property type="nucleotide sequence ID" value="NZ_BAABAX010000005.1"/>
</dbReference>
<name>A0A936ZR59_9FLAO</name>
<feature type="chain" id="PRO_5036906366" description="Lipoprotein" evidence="1">
    <location>
        <begin position="28"/>
        <end position="180"/>
    </location>
</feature>
<sequence length="180" mass="20462">MLLKTKSKTVSKLKYLSLALVMVGTFAYTSCQSLSTNSKTKYAVESTIESACINQNSTYDYKLDNFVKIKVGKNTEVIVDLVNIETEKTVRTAHIKRKQEHYIRHIPEGKYRLHVIYGEEYTEETSNEICKGFFKKQTSTDVDENILDTYIQKTSGGINVPSYSISFDLPDSETSDKLSK</sequence>
<dbReference type="Proteomes" id="UP000651057">
    <property type="component" value="Unassembled WGS sequence"/>
</dbReference>
<comment type="caution">
    <text evidence="2">The sequence shown here is derived from an EMBL/GenBank/DDBJ whole genome shotgun (WGS) entry which is preliminary data.</text>
</comment>
<keyword evidence="1" id="KW-0732">Signal</keyword>
<dbReference type="AlphaFoldDB" id="A0A936ZR59"/>
<protein>
    <recommendedName>
        <fullName evidence="4">Lipoprotein</fullName>
    </recommendedName>
</protein>
<keyword evidence="3" id="KW-1185">Reference proteome</keyword>
<proteinExistence type="predicted"/>
<accession>A0A936ZR59</accession>
<organism evidence="2 3">
    <name type="scientific">Aquimarina mytili</name>
    <dbReference type="NCBI Taxonomy" id="874423"/>
    <lineage>
        <taxon>Bacteria</taxon>
        <taxon>Pseudomonadati</taxon>
        <taxon>Bacteroidota</taxon>
        <taxon>Flavobacteriia</taxon>
        <taxon>Flavobacteriales</taxon>
        <taxon>Flavobacteriaceae</taxon>
        <taxon>Aquimarina</taxon>
    </lineage>
</organism>